<dbReference type="Pfam" id="PF03160">
    <property type="entry name" value="Calx-beta"/>
    <property type="match status" value="7"/>
</dbReference>
<proteinExistence type="predicted"/>
<feature type="domain" description="Calx-beta" evidence="1">
    <location>
        <begin position="231"/>
        <end position="333"/>
    </location>
</feature>
<name>A0ABV7BLD0_9PROT</name>
<dbReference type="InterPro" id="IPR026919">
    <property type="entry name" value="ADGRV1"/>
</dbReference>
<feature type="domain" description="Calx-beta" evidence="1">
    <location>
        <begin position="710"/>
        <end position="820"/>
    </location>
</feature>
<feature type="domain" description="Calx-beta" evidence="1">
    <location>
        <begin position="1"/>
        <end position="95"/>
    </location>
</feature>
<dbReference type="InterPro" id="IPR003644">
    <property type="entry name" value="Calx_beta"/>
</dbReference>
<dbReference type="EMBL" id="JBHRSB010000001">
    <property type="protein sequence ID" value="MFC2998430.1"/>
    <property type="molecule type" value="Genomic_DNA"/>
</dbReference>
<dbReference type="PANTHER" id="PTHR46682:SF1">
    <property type="entry name" value="ADHESION G-PROTEIN COUPLED RECEPTOR V1"/>
    <property type="match status" value="1"/>
</dbReference>
<dbReference type="SMART" id="SM00237">
    <property type="entry name" value="Calx_beta"/>
    <property type="match status" value="7"/>
</dbReference>
<feature type="domain" description="Calx-beta" evidence="1">
    <location>
        <begin position="348"/>
        <end position="458"/>
    </location>
</feature>
<evidence type="ECO:0000313" key="2">
    <source>
        <dbReference type="EMBL" id="MFC2998430.1"/>
    </source>
</evidence>
<comment type="caution">
    <text evidence="2">The sequence shown here is derived from an EMBL/GenBank/DDBJ whole genome shotgun (WGS) entry which is preliminary data.</text>
</comment>
<protein>
    <submittedName>
        <fullName evidence="2">Calx-beta domain-containing protein</fullName>
    </submittedName>
</protein>
<dbReference type="RefSeq" id="WP_216833803.1">
    <property type="nucleotide sequence ID" value="NZ_JAFNJS010000001.1"/>
</dbReference>
<feature type="domain" description="Calx-beta" evidence="1">
    <location>
        <begin position="591"/>
        <end position="700"/>
    </location>
</feature>
<gene>
    <name evidence="2" type="ORF">ACFOD3_00915</name>
</gene>
<evidence type="ECO:0000313" key="3">
    <source>
        <dbReference type="Proteomes" id="UP001595420"/>
    </source>
</evidence>
<dbReference type="PANTHER" id="PTHR46682">
    <property type="entry name" value="ADHESION G-PROTEIN COUPLED RECEPTOR V1"/>
    <property type="match status" value="1"/>
</dbReference>
<organism evidence="2 3">
    <name type="scientific">Falsiroseomonas tokyonensis</name>
    <dbReference type="NCBI Taxonomy" id="430521"/>
    <lineage>
        <taxon>Bacteria</taxon>
        <taxon>Pseudomonadati</taxon>
        <taxon>Pseudomonadota</taxon>
        <taxon>Alphaproteobacteria</taxon>
        <taxon>Acetobacterales</taxon>
        <taxon>Roseomonadaceae</taxon>
        <taxon>Falsiroseomonas</taxon>
    </lineage>
</organism>
<feature type="domain" description="Calx-beta" evidence="1">
    <location>
        <begin position="471"/>
        <end position="579"/>
    </location>
</feature>
<sequence>MAYPIVSVGSQFLDIAEGDGGSRLLGFTILLSAAATEEVTVAFETADLNALAGLDYQAQQGLLRFAPGETGKSVSIRILGDTAYEADESFLLNLQQVTGPAALSFTAASAVGTILNDDAPPLPTVAFASGWPDIAEGDSGRSLVEFTVRLSTAAATTVRVAYSTADGSALAGTDYEAQSGVLVFAAGETTKTIQVPVLGDRVYEPHESFFLRLDGVTGGAVLANSGTVSIPTIRNDDAPPLPTVSLTPQYPEVVEGDAGQTRLTFTVQLSAAAAQPVSVTYSTADGLAKAGLDYLASSGTLTFAIGETSKTFSVAILGDLSYEADESFFVQLDRVQGGAVAANAGTATVATILDDDLPGPSRLSIVPQLVERAEGSGVGVSVFTYRVTRGGDLSGASSVDWAVRGSGAQAADAADFLGGVLPSGSLTFAAGEAEQLIRLRVLRDTQVEGDEAFTLSLSRPRGAEIADGEASGLIRNDDAALARLSILGTATDLAEGTGSGLRVFTYVVTRSDDLSQALQAGWSVTGSGPVAAQAADFADGVLPSGSLAFAPGQAEQTVKVRVLRDAVPEADEHFTISLSAPAGVSLGTATASGIIRDDDALPSSFALAAEVADRAEGTGSGVSVFSYAVTRSGDLSGPARLDWTVQGAGAQAASAADFLGDVLPAGSLTFAAGEASQLIKIRVLRDAVAEADEGFTLIARPAGGGQSLTAQGVIRDDDAAPRGSLSLAGEITDRGEGTGSGVSVFSYIVTRGGDVSGAGQAAWSVRGHGPQAADAADFLGGVLPGGTVSFAAGQTEQLIKVRVLRDAAPEADEGFALTLGSPSAGLAILEGTAFGTIRNDDMAPGLASLSDHLLIG</sequence>
<reference evidence="3" key="1">
    <citation type="journal article" date="2019" name="Int. J. Syst. Evol. Microbiol.">
        <title>The Global Catalogue of Microorganisms (GCM) 10K type strain sequencing project: providing services to taxonomists for standard genome sequencing and annotation.</title>
        <authorList>
            <consortium name="The Broad Institute Genomics Platform"/>
            <consortium name="The Broad Institute Genome Sequencing Center for Infectious Disease"/>
            <person name="Wu L."/>
            <person name="Ma J."/>
        </authorList>
    </citation>
    <scope>NUCLEOTIDE SEQUENCE [LARGE SCALE GENOMIC DNA]</scope>
    <source>
        <strain evidence="3">CGMCC 1.16855</strain>
    </source>
</reference>
<keyword evidence="3" id="KW-1185">Reference proteome</keyword>
<feature type="domain" description="Calx-beta" evidence="1">
    <location>
        <begin position="110"/>
        <end position="214"/>
    </location>
</feature>
<dbReference type="Proteomes" id="UP001595420">
    <property type="component" value="Unassembled WGS sequence"/>
</dbReference>
<evidence type="ECO:0000259" key="1">
    <source>
        <dbReference type="SMART" id="SM00237"/>
    </source>
</evidence>
<accession>A0ABV7BLD0</accession>